<organism evidence="2 3">
    <name type="scientific">Streptomyces tendae</name>
    <dbReference type="NCBI Taxonomy" id="1932"/>
    <lineage>
        <taxon>Bacteria</taxon>
        <taxon>Bacillati</taxon>
        <taxon>Actinomycetota</taxon>
        <taxon>Actinomycetes</taxon>
        <taxon>Kitasatosporales</taxon>
        <taxon>Streptomycetaceae</taxon>
        <taxon>Streptomyces</taxon>
    </lineage>
</organism>
<keyword evidence="3" id="KW-1185">Reference proteome</keyword>
<feature type="transmembrane region" description="Helical" evidence="1">
    <location>
        <begin position="34"/>
        <end position="55"/>
    </location>
</feature>
<feature type="transmembrane region" description="Helical" evidence="1">
    <location>
        <begin position="7"/>
        <end position="28"/>
    </location>
</feature>
<gene>
    <name evidence="2" type="ORF">F3L20_02440</name>
</gene>
<reference evidence="2 3" key="1">
    <citation type="submission" date="2019-09" db="EMBL/GenBank/DDBJ databases">
        <title>Draft genome sequence of the Ebosin-producing strain Streptomyces sp. 139.</title>
        <authorList>
            <person name="Ai L."/>
            <person name="Geng M."/>
            <person name="Ma M."/>
            <person name="Bai L."/>
        </authorList>
    </citation>
    <scope>NUCLEOTIDE SEQUENCE [LARGE SCALE GENOMIC DNA]</scope>
    <source>
        <strain evidence="2 3">139</strain>
    </source>
</reference>
<keyword evidence="1" id="KW-0472">Membrane</keyword>
<dbReference type="RefSeq" id="WP_150151745.1">
    <property type="nucleotide sequence ID" value="NZ_CP043959.1"/>
</dbReference>
<evidence type="ECO:0000256" key="1">
    <source>
        <dbReference type="SAM" id="Phobius"/>
    </source>
</evidence>
<protein>
    <recommendedName>
        <fullName evidence="4">DUF4175 domain-containing protein</fullName>
    </recommendedName>
</protein>
<name>A0ABX5ZMG2_STRTE</name>
<accession>A0ABX5ZMG2</accession>
<evidence type="ECO:0000313" key="3">
    <source>
        <dbReference type="Proteomes" id="UP000324308"/>
    </source>
</evidence>
<dbReference type="EMBL" id="CP043959">
    <property type="protein sequence ID" value="QER84872.1"/>
    <property type="molecule type" value="Genomic_DNA"/>
</dbReference>
<sequence length="63" mass="6849">MTGWEAAMVLFLMLLVAGIALIVIGATVGGTLRLMSAGVLLLLVDLLYLAARSLWRSPRRHTR</sequence>
<dbReference type="Proteomes" id="UP000324308">
    <property type="component" value="Chromosome"/>
</dbReference>
<evidence type="ECO:0008006" key="4">
    <source>
        <dbReference type="Google" id="ProtNLM"/>
    </source>
</evidence>
<evidence type="ECO:0000313" key="2">
    <source>
        <dbReference type="EMBL" id="QER84872.1"/>
    </source>
</evidence>
<keyword evidence="1" id="KW-0812">Transmembrane</keyword>
<proteinExistence type="predicted"/>
<keyword evidence="1" id="KW-1133">Transmembrane helix</keyword>